<organism evidence="1">
    <name type="scientific">Tanacetum cinerariifolium</name>
    <name type="common">Dalmatian daisy</name>
    <name type="synonym">Chrysanthemum cinerariifolium</name>
    <dbReference type="NCBI Taxonomy" id="118510"/>
    <lineage>
        <taxon>Eukaryota</taxon>
        <taxon>Viridiplantae</taxon>
        <taxon>Streptophyta</taxon>
        <taxon>Embryophyta</taxon>
        <taxon>Tracheophyta</taxon>
        <taxon>Spermatophyta</taxon>
        <taxon>Magnoliopsida</taxon>
        <taxon>eudicotyledons</taxon>
        <taxon>Gunneridae</taxon>
        <taxon>Pentapetalae</taxon>
        <taxon>asterids</taxon>
        <taxon>campanulids</taxon>
        <taxon>Asterales</taxon>
        <taxon>Asteraceae</taxon>
        <taxon>Asteroideae</taxon>
        <taxon>Anthemideae</taxon>
        <taxon>Anthemidinae</taxon>
        <taxon>Tanacetum</taxon>
    </lineage>
</organism>
<comment type="caution">
    <text evidence="1">The sequence shown here is derived from an EMBL/GenBank/DDBJ whole genome shotgun (WGS) entry which is preliminary data.</text>
</comment>
<dbReference type="EMBL" id="BKCJ010498887">
    <property type="protein sequence ID" value="GFA84402.1"/>
    <property type="molecule type" value="Genomic_DNA"/>
</dbReference>
<sequence length="61" mass="6829">GVVTVVEAVMGWLRWWREGAAETQLVKRCGEDENGVEMVTVKMVWRGLVGKTWAAPEIVDV</sequence>
<protein>
    <submittedName>
        <fullName evidence="1">Uncharacterized protein</fullName>
    </submittedName>
</protein>
<accession>A0A699KBA6</accession>
<feature type="non-terminal residue" evidence="1">
    <location>
        <position position="1"/>
    </location>
</feature>
<proteinExistence type="predicted"/>
<name>A0A699KBA6_TANCI</name>
<evidence type="ECO:0000313" key="1">
    <source>
        <dbReference type="EMBL" id="GFA84402.1"/>
    </source>
</evidence>
<dbReference type="AlphaFoldDB" id="A0A699KBA6"/>
<gene>
    <name evidence="1" type="ORF">Tci_656374</name>
</gene>
<feature type="non-terminal residue" evidence="1">
    <location>
        <position position="61"/>
    </location>
</feature>
<reference evidence="1" key="1">
    <citation type="journal article" date="2019" name="Sci. Rep.">
        <title>Draft genome of Tanacetum cinerariifolium, the natural source of mosquito coil.</title>
        <authorList>
            <person name="Yamashiro T."/>
            <person name="Shiraishi A."/>
            <person name="Satake H."/>
            <person name="Nakayama K."/>
        </authorList>
    </citation>
    <scope>NUCLEOTIDE SEQUENCE</scope>
</reference>